<evidence type="ECO:0000256" key="3">
    <source>
        <dbReference type="ARBA" id="ARBA00022597"/>
    </source>
</evidence>
<sequence length="413" mass="45965">MFNSWGRLSALILGVTMAVQGQAFQRDALEIWIGGDKGYNGLAEVGRRFEQDTGIPVFVMTPDDWDDEMDVPERFDKFANTTEGPDIVIWPHDRFGVWINAGLLSEVRPSGQARDKIADFAWDGVQHGSAYYGYPIATEAISLIYNRDLVPTPPTTYEEIIALDRQLRSQGRRALAMHWSETYFMWHLVTAGGGYSWRNEDGNYLLNDVGFKQAGAVDGVRMLRRLMAEGVIEPDDDYGSMQAQFASGEAAMAINGPWGWGDYRGVNFALAPLPGLNATTGPGKPFVGILAAGINAVSPNQAEAVRFIEDYLLSAEGLRTINADRPLGAVVLNEMEAEVNQDANLRVTLQQAEMGEIMPGIPEIGRFWSLWAFELPRMVNGEVDVAQNLNQMAQRLERLDDTKAWRRLHYPSE</sequence>
<dbReference type="Gene3D" id="3.40.190.10">
    <property type="entry name" value="Periplasmic binding protein-like II"/>
    <property type="match status" value="2"/>
</dbReference>
<dbReference type="PANTHER" id="PTHR30061">
    <property type="entry name" value="MALTOSE-BINDING PERIPLASMIC PROTEIN"/>
    <property type="match status" value="1"/>
</dbReference>
<dbReference type="InterPro" id="IPR006060">
    <property type="entry name" value="Maltose/Cyclodextrin-bd"/>
</dbReference>
<evidence type="ECO:0000256" key="5">
    <source>
        <dbReference type="RuleBase" id="RU365005"/>
    </source>
</evidence>
<dbReference type="NCBIfam" id="NF007011">
    <property type="entry name" value="PRK09474.1"/>
    <property type="match status" value="1"/>
</dbReference>
<dbReference type="EMBL" id="CP101717">
    <property type="protein sequence ID" value="WLD58757.1"/>
    <property type="molecule type" value="Genomic_DNA"/>
</dbReference>
<dbReference type="PRINTS" id="PR00181">
    <property type="entry name" value="MALTOSEBP"/>
</dbReference>
<dbReference type="SUPFAM" id="SSF53850">
    <property type="entry name" value="Periplasmic binding protein-like II"/>
    <property type="match status" value="1"/>
</dbReference>
<protein>
    <recommendedName>
        <fullName evidence="5">Maltodextrin-binding protein</fullName>
    </recommendedName>
</protein>
<dbReference type="PANTHER" id="PTHR30061:SF50">
    <property type="entry name" value="MALTOSE_MALTODEXTRIN-BINDING PERIPLASMIC PROTEIN"/>
    <property type="match status" value="1"/>
</dbReference>
<gene>
    <name evidence="6" type="primary">malE</name>
    <name evidence="6" type="ORF">NFC81_02925</name>
</gene>
<dbReference type="GO" id="GO:0042956">
    <property type="term" value="P:maltodextrin transmembrane transport"/>
    <property type="evidence" value="ECO:0007669"/>
    <property type="project" value="TreeGrafter"/>
</dbReference>
<comment type="function">
    <text evidence="5">Part of the ABC transporter complex MalEFGK involved in maltose/maltodextrin import. Binds maltose and higher maltodextrins.</text>
</comment>
<dbReference type="RefSeq" id="WP_304996043.1">
    <property type="nucleotide sequence ID" value="NZ_CP101717.1"/>
</dbReference>
<keyword evidence="5" id="KW-0574">Periplasm</keyword>
<dbReference type="GO" id="GO:1901982">
    <property type="term" value="F:maltose binding"/>
    <property type="evidence" value="ECO:0007669"/>
    <property type="project" value="TreeGrafter"/>
</dbReference>
<keyword evidence="4" id="KW-0732">Signal</keyword>
<evidence type="ECO:0000313" key="6">
    <source>
        <dbReference type="EMBL" id="WLD58757.1"/>
    </source>
</evidence>
<keyword evidence="3 5" id="KW-0762">Sugar transport</keyword>
<reference evidence="6" key="1">
    <citation type="submission" date="2022-07" db="EMBL/GenBank/DDBJ databases">
        <title>Complete genome sequence of Salinispirillum sp. LH10-3-1 capable of multiple carbohydrate inversion isolated from a soda lake.</title>
        <authorList>
            <person name="Liu J."/>
            <person name="Zhai Y."/>
            <person name="Zhang H."/>
            <person name="Yang H."/>
            <person name="Qu J."/>
            <person name="Li J."/>
        </authorList>
    </citation>
    <scope>NUCLEOTIDE SEQUENCE</scope>
    <source>
        <strain evidence="6">LH 10-3-1</strain>
    </source>
</reference>
<dbReference type="GO" id="GO:0015144">
    <property type="term" value="F:carbohydrate transmembrane transporter activity"/>
    <property type="evidence" value="ECO:0007669"/>
    <property type="project" value="InterPro"/>
</dbReference>
<keyword evidence="2 5" id="KW-0813">Transport</keyword>
<evidence type="ECO:0000256" key="1">
    <source>
        <dbReference type="ARBA" id="ARBA00008520"/>
    </source>
</evidence>
<name>A0AB38YHI8_9GAMM</name>
<dbReference type="GO" id="GO:0015768">
    <property type="term" value="P:maltose transport"/>
    <property type="evidence" value="ECO:0007669"/>
    <property type="project" value="TreeGrafter"/>
</dbReference>
<organism evidence="6">
    <name type="scientific">Salinispirillum sp. LH 10-3-1</name>
    <dbReference type="NCBI Taxonomy" id="2952525"/>
    <lineage>
        <taxon>Bacteria</taxon>
        <taxon>Pseudomonadati</taxon>
        <taxon>Pseudomonadota</taxon>
        <taxon>Gammaproteobacteria</taxon>
        <taxon>Oceanospirillales</taxon>
        <taxon>Saccharospirillaceae</taxon>
        <taxon>Salinispirillum</taxon>
    </lineage>
</organism>
<dbReference type="AlphaFoldDB" id="A0AB38YHI8"/>
<accession>A0AB38YHI8</accession>
<comment type="subcellular location">
    <subcellularLocation>
        <location evidence="5">Periplasm</location>
    </subcellularLocation>
</comment>
<evidence type="ECO:0000256" key="4">
    <source>
        <dbReference type="ARBA" id="ARBA00022729"/>
    </source>
</evidence>
<evidence type="ECO:0000256" key="2">
    <source>
        <dbReference type="ARBA" id="ARBA00022448"/>
    </source>
</evidence>
<dbReference type="Pfam" id="PF13416">
    <property type="entry name" value="SBP_bac_8"/>
    <property type="match status" value="1"/>
</dbReference>
<dbReference type="InterPro" id="IPR006059">
    <property type="entry name" value="SBP"/>
</dbReference>
<comment type="similarity">
    <text evidence="1 5">Belongs to the bacterial solute-binding protein 1 family.</text>
</comment>
<dbReference type="GO" id="GO:0055052">
    <property type="term" value="C:ATP-binding cassette (ABC) transporter complex, substrate-binding subunit-containing"/>
    <property type="evidence" value="ECO:0007669"/>
    <property type="project" value="TreeGrafter"/>
</dbReference>
<dbReference type="GO" id="GO:0042597">
    <property type="term" value="C:periplasmic space"/>
    <property type="evidence" value="ECO:0007669"/>
    <property type="project" value="UniProtKB-SubCell"/>
</dbReference>
<proteinExistence type="inferred from homology"/>